<evidence type="ECO:0000313" key="5">
    <source>
        <dbReference type="EMBL" id="RAI45542.1"/>
    </source>
</evidence>
<evidence type="ECO:0000256" key="1">
    <source>
        <dbReference type="ARBA" id="ARBA00022679"/>
    </source>
</evidence>
<dbReference type="Pfam" id="PF00583">
    <property type="entry name" value="Acetyltransf_1"/>
    <property type="match status" value="1"/>
</dbReference>
<accession>A0A327L7Q6</accession>
<sequence length="162" mass="18446">MTITDPGPAPQAVSRSAPSVRPYERQDEEAVIELWRRTWQTTYPQHDFAARVAWWRERWRTELVPMASVMVAEIDGEMLGFVTIDESGYLDQIVVAPEAWGTPLATLLLDEAKRVAPTGIALHVNKDNYRAIRFYEKQGFAIGGEDVNPLSQSPVFMMIWRP</sequence>
<feature type="region of interest" description="Disordered" evidence="3">
    <location>
        <begin position="1"/>
        <end position="24"/>
    </location>
</feature>
<gene>
    <name evidence="5" type="ORF">CH341_03480</name>
</gene>
<dbReference type="AlphaFoldDB" id="A0A327L7Q6"/>
<keyword evidence="6" id="KW-1185">Reference proteome</keyword>
<dbReference type="OrthoDB" id="2135706at2"/>
<dbReference type="GO" id="GO:0016747">
    <property type="term" value="F:acyltransferase activity, transferring groups other than amino-acyl groups"/>
    <property type="evidence" value="ECO:0007669"/>
    <property type="project" value="InterPro"/>
</dbReference>
<dbReference type="InterPro" id="IPR016181">
    <property type="entry name" value="Acyl_CoA_acyltransferase"/>
</dbReference>
<reference evidence="5 6" key="1">
    <citation type="submission" date="2017-07" db="EMBL/GenBank/DDBJ databases">
        <title>Draft Genome Sequences of Select Purple Nonsulfur Bacteria.</title>
        <authorList>
            <person name="Lasarre B."/>
            <person name="Mckinlay J.B."/>
        </authorList>
    </citation>
    <scope>NUCLEOTIDE SEQUENCE [LARGE SCALE GENOMIC DNA]</scope>
    <source>
        <strain evidence="5 6">DSM 5909</strain>
    </source>
</reference>
<organism evidence="5 6">
    <name type="scientific">Rhodoplanes roseus</name>
    <dbReference type="NCBI Taxonomy" id="29409"/>
    <lineage>
        <taxon>Bacteria</taxon>
        <taxon>Pseudomonadati</taxon>
        <taxon>Pseudomonadota</taxon>
        <taxon>Alphaproteobacteria</taxon>
        <taxon>Hyphomicrobiales</taxon>
        <taxon>Nitrobacteraceae</taxon>
        <taxon>Rhodoplanes</taxon>
    </lineage>
</organism>
<dbReference type="PANTHER" id="PTHR43877">
    <property type="entry name" value="AMINOALKYLPHOSPHONATE N-ACETYLTRANSFERASE-RELATED-RELATED"/>
    <property type="match status" value="1"/>
</dbReference>
<dbReference type="EMBL" id="NPEX01000013">
    <property type="protein sequence ID" value="RAI45542.1"/>
    <property type="molecule type" value="Genomic_DNA"/>
</dbReference>
<keyword evidence="2" id="KW-0012">Acyltransferase</keyword>
<protein>
    <submittedName>
        <fullName evidence="5">GNAT family N-acetyltransferase</fullName>
    </submittedName>
</protein>
<feature type="domain" description="N-acetyltransferase" evidence="4">
    <location>
        <begin position="18"/>
        <end position="162"/>
    </location>
</feature>
<keyword evidence="1 5" id="KW-0808">Transferase</keyword>
<dbReference type="CDD" id="cd04301">
    <property type="entry name" value="NAT_SF"/>
    <property type="match status" value="1"/>
</dbReference>
<evidence type="ECO:0000256" key="3">
    <source>
        <dbReference type="SAM" id="MobiDB-lite"/>
    </source>
</evidence>
<dbReference type="InterPro" id="IPR000182">
    <property type="entry name" value="GNAT_dom"/>
</dbReference>
<dbReference type="Proteomes" id="UP000249130">
    <property type="component" value="Unassembled WGS sequence"/>
</dbReference>
<comment type="caution">
    <text evidence="5">The sequence shown here is derived from an EMBL/GenBank/DDBJ whole genome shotgun (WGS) entry which is preliminary data.</text>
</comment>
<evidence type="ECO:0000313" key="6">
    <source>
        <dbReference type="Proteomes" id="UP000249130"/>
    </source>
</evidence>
<name>A0A327L7Q6_9BRAD</name>
<evidence type="ECO:0000259" key="4">
    <source>
        <dbReference type="PROSITE" id="PS51186"/>
    </source>
</evidence>
<proteinExistence type="predicted"/>
<dbReference type="RefSeq" id="WP_111417640.1">
    <property type="nucleotide sequence ID" value="NZ_NPEX01000013.1"/>
</dbReference>
<dbReference type="Gene3D" id="3.40.630.30">
    <property type="match status" value="1"/>
</dbReference>
<dbReference type="PANTHER" id="PTHR43877:SF2">
    <property type="entry name" value="AMINOALKYLPHOSPHONATE N-ACETYLTRANSFERASE-RELATED"/>
    <property type="match status" value="1"/>
</dbReference>
<evidence type="ECO:0000256" key="2">
    <source>
        <dbReference type="ARBA" id="ARBA00023315"/>
    </source>
</evidence>
<dbReference type="PROSITE" id="PS51186">
    <property type="entry name" value="GNAT"/>
    <property type="match status" value="1"/>
</dbReference>
<dbReference type="InterPro" id="IPR050832">
    <property type="entry name" value="Bact_Acetyltransf"/>
</dbReference>
<dbReference type="SUPFAM" id="SSF55729">
    <property type="entry name" value="Acyl-CoA N-acyltransferases (Nat)"/>
    <property type="match status" value="1"/>
</dbReference>